<dbReference type="PIRSF" id="PIRSF000188">
    <property type="entry name" value="Phe_leu_dh"/>
    <property type="match status" value="1"/>
</dbReference>
<feature type="domain" description="Glutamate/phenylalanine/leucine/valine/L-tryptophan dehydrogenase C-terminal" evidence="6">
    <location>
        <begin position="161"/>
        <end position="369"/>
    </location>
</feature>
<evidence type="ECO:0000256" key="2">
    <source>
        <dbReference type="ARBA" id="ARBA00023002"/>
    </source>
</evidence>
<sequence length="373" mass="40657">MAILPTVIKMDTENLINNSIFDLLGRFSHQQIVFCNDEEVGLKAIITIHNTTLGPAIGGTRMLEYRTEEDAIRDSLRLSKAMTYKSAITGVNFGGGNAIIIGDSRTQKTEVLLRRFGQFVNELNGSYITSLDIGTNPRDMEIIKMETPYVAGLPSSVGGSGDSSPFTAKSVYYGIKAGIKELFGNDSLAGRTVLVQGTGQVGEGLVALLRNENAKVYISDIVEDRMIKVANKYGAEIVQNNRIYDLDIDVYAPCALGGTLNDNTIPRLNCKIIAGSANNQLEDEGKHGKMLLERGILFAPDYLINAGGLISCYSELAGYSSSRTLELAENIYEATRSVIQRSRAENISTHLAANKIAEDRINSIKIINNFKSN</sequence>
<dbReference type="InterPro" id="IPR016211">
    <property type="entry name" value="Glu/Phe/Leu/Val/Trp_DH_bac/arc"/>
</dbReference>
<dbReference type="InterPro" id="IPR006097">
    <property type="entry name" value="Glu/Leu/Phe/Val/Trp_DH_dimer"/>
</dbReference>
<keyword evidence="4" id="KW-0547">Nucleotide-binding</keyword>
<dbReference type="Pfam" id="PF00208">
    <property type="entry name" value="ELFV_dehydrog"/>
    <property type="match status" value="1"/>
</dbReference>
<evidence type="ECO:0000256" key="4">
    <source>
        <dbReference type="PIRSR" id="PIRSR000188-2"/>
    </source>
</evidence>
<protein>
    <submittedName>
        <fullName evidence="7">Leucine dehydrogenase</fullName>
    </submittedName>
</protein>
<comment type="caution">
    <text evidence="7">The sequence shown here is derived from an EMBL/GenBank/DDBJ whole genome shotgun (WGS) entry which is preliminary data.</text>
</comment>
<dbReference type="SMART" id="SM00839">
    <property type="entry name" value="ELFV_dehydrog"/>
    <property type="match status" value="1"/>
</dbReference>
<dbReference type="PANTHER" id="PTHR42722:SF1">
    <property type="entry name" value="VALINE DEHYDROGENASE"/>
    <property type="match status" value="1"/>
</dbReference>
<comment type="similarity">
    <text evidence="1 5">Belongs to the Glu/Leu/Phe/Val dehydrogenases family.</text>
</comment>
<name>A0A4R1M310_9SPHI</name>
<dbReference type="InterPro" id="IPR006096">
    <property type="entry name" value="Glu/Leu/Phe/Val/Trp_DH_C"/>
</dbReference>
<dbReference type="Pfam" id="PF02812">
    <property type="entry name" value="ELFV_dehydrog_N"/>
    <property type="match status" value="1"/>
</dbReference>
<reference evidence="7 8" key="1">
    <citation type="submission" date="2019-03" db="EMBL/GenBank/DDBJ databases">
        <title>Genomic Encyclopedia of Archaeal and Bacterial Type Strains, Phase II (KMG-II): from individual species to whole genera.</title>
        <authorList>
            <person name="Goeker M."/>
        </authorList>
    </citation>
    <scope>NUCLEOTIDE SEQUENCE [LARGE SCALE GENOMIC DNA]</scope>
    <source>
        <strain evidence="7 8">DSM 22554</strain>
    </source>
</reference>
<proteinExistence type="inferred from homology"/>
<evidence type="ECO:0000313" key="7">
    <source>
        <dbReference type="EMBL" id="TCK85612.1"/>
    </source>
</evidence>
<keyword evidence="8" id="KW-1185">Reference proteome</keyword>
<evidence type="ECO:0000256" key="5">
    <source>
        <dbReference type="RuleBase" id="RU004417"/>
    </source>
</evidence>
<gene>
    <name evidence="7" type="ORF">C8N28_0924</name>
</gene>
<dbReference type="SUPFAM" id="SSF53223">
    <property type="entry name" value="Aminoacid dehydrogenase-like, N-terminal domain"/>
    <property type="match status" value="1"/>
</dbReference>
<dbReference type="Proteomes" id="UP000294616">
    <property type="component" value="Unassembled WGS sequence"/>
</dbReference>
<dbReference type="SUPFAM" id="SSF51735">
    <property type="entry name" value="NAD(P)-binding Rossmann-fold domains"/>
    <property type="match status" value="1"/>
</dbReference>
<organism evidence="7 8">
    <name type="scientific">Albibacterium bauzanense</name>
    <dbReference type="NCBI Taxonomy" id="653929"/>
    <lineage>
        <taxon>Bacteria</taxon>
        <taxon>Pseudomonadati</taxon>
        <taxon>Bacteroidota</taxon>
        <taxon>Sphingobacteriia</taxon>
        <taxon>Sphingobacteriales</taxon>
        <taxon>Sphingobacteriaceae</taxon>
        <taxon>Albibacterium</taxon>
    </lineage>
</organism>
<evidence type="ECO:0000259" key="6">
    <source>
        <dbReference type="SMART" id="SM00839"/>
    </source>
</evidence>
<dbReference type="PRINTS" id="PR00082">
    <property type="entry name" value="GLFDHDRGNASE"/>
</dbReference>
<feature type="binding site" evidence="4">
    <location>
        <begin position="197"/>
        <end position="202"/>
    </location>
    <ligand>
        <name>NAD(+)</name>
        <dbReference type="ChEBI" id="CHEBI:57540"/>
    </ligand>
</feature>
<dbReference type="EMBL" id="SMGO01000001">
    <property type="protein sequence ID" value="TCK85612.1"/>
    <property type="molecule type" value="Genomic_DNA"/>
</dbReference>
<dbReference type="AlphaFoldDB" id="A0A4R1M310"/>
<keyword evidence="3 4" id="KW-0520">NAD</keyword>
<dbReference type="InterPro" id="IPR036291">
    <property type="entry name" value="NAD(P)-bd_dom_sf"/>
</dbReference>
<dbReference type="CDD" id="cd01075">
    <property type="entry name" value="NAD_bind_Leu_Phe_Val_DH"/>
    <property type="match status" value="1"/>
</dbReference>
<dbReference type="InterPro" id="IPR006095">
    <property type="entry name" value="Glu/Leu/Phe/Val/Trp_DH"/>
</dbReference>
<dbReference type="FunFam" id="3.40.50.10860:FF:000010">
    <property type="entry name" value="Leucine dehydrogenase"/>
    <property type="match status" value="1"/>
</dbReference>
<evidence type="ECO:0000313" key="8">
    <source>
        <dbReference type="Proteomes" id="UP000294616"/>
    </source>
</evidence>
<dbReference type="GO" id="GO:0016639">
    <property type="term" value="F:oxidoreductase activity, acting on the CH-NH2 group of donors, NAD or NADP as acceptor"/>
    <property type="evidence" value="ECO:0007669"/>
    <property type="project" value="InterPro"/>
</dbReference>
<dbReference type="Gene3D" id="3.40.50.720">
    <property type="entry name" value="NAD(P)-binding Rossmann-like Domain"/>
    <property type="match status" value="1"/>
</dbReference>
<accession>A0A4R1M310</accession>
<dbReference type="InterPro" id="IPR046346">
    <property type="entry name" value="Aminoacid_DH-like_N_sf"/>
</dbReference>
<dbReference type="PANTHER" id="PTHR42722">
    <property type="entry name" value="LEUCINE DEHYDROGENASE"/>
    <property type="match status" value="1"/>
</dbReference>
<dbReference type="Gene3D" id="3.40.50.10860">
    <property type="entry name" value="Leucine Dehydrogenase, chain A, domain 1"/>
    <property type="match status" value="1"/>
</dbReference>
<keyword evidence="2 5" id="KW-0560">Oxidoreductase</keyword>
<evidence type="ECO:0000256" key="3">
    <source>
        <dbReference type="ARBA" id="ARBA00023027"/>
    </source>
</evidence>
<dbReference type="GO" id="GO:0000166">
    <property type="term" value="F:nucleotide binding"/>
    <property type="evidence" value="ECO:0007669"/>
    <property type="project" value="UniProtKB-KW"/>
</dbReference>
<dbReference type="GO" id="GO:0006520">
    <property type="term" value="P:amino acid metabolic process"/>
    <property type="evidence" value="ECO:0007669"/>
    <property type="project" value="InterPro"/>
</dbReference>
<evidence type="ECO:0000256" key="1">
    <source>
        <dbReference type="ARBA" id="ARBA00006382"/>
    </source>
</evidence>